<sequence length="1130" mass="122648">MTAAVDRLAEDEAARQRALAVASFIVEAPAGAGKTELLTQRYLRLLAVVENPEEVLALTFTNKAATEMRDRILRSLETAAGGVLPPEPHKQLTFRLAGKALEQDAERGWGLLDHPGRLRITTLDALCASLARQMPYLSRFGSQPGVAEDAAAHYATAARRTLEMVEAGGDDAEVVAAALAFMDNNAGRLENLLVAMLGKRDQWLHHASRIESGAMKSEVEAGFAALIERDLATAAGLLDGRMQSLLMPLARFADANAPGTCAALADWSAPLAAAMDDLARWQGLAGLLLTGTGTLRKTVDKRCGFPADKEYADQKKAMLEVLADLRGTAGVEAALGVLQTLPQAQLSEAEWATVECFSRLLRLAAGQLWLAFQEAGEVDFIEIAGRASLALGDDEAPTDLAQALDYRIRHLLVDEFQDTSPTQVGLLEKLTRGWTPDDGRTLFVVGDPMQSIYRFRKADVGLFLRVRERGIGDIHLEHLRLFRNNRSYPGIVDWVNAVFPDIFPAEDWPETGAVRYAESAATRGVREDSGVLMHPVIEGEGSDSAGDEARQVLALIQQARSEAPDKSVAVLVRARSHLDALVAEIRRSAPDLRFQAVDIEGLDGRQHVQDLLTLFRALHHRADRVHWLALLRAPWCGLTLDDLHALAADDRQSTIWQLMQNDGRIARLSADGQQRLMHVRDVLAAAFAARDRQHPRRWLEGVWLMLGGPRCLEAPEALGDVAAFFALVDRLVAARSLNAETLATQAAELFAPADPQGDAVQMMTIHKSKGLEFDTVIVPGVHRETGGNESSLLLWDEVAGADGNEHLLVAPIRQKGSDAEATAYDYLRRLEAERTAHETERLLYVAATRAIRRLHLVGVARADERKDDGLRPPGSGTLLKLLWPAVAQPACAAALGGALPEARRGSIDPARFVPPLLRLRQAGLPESLQAPPPGARPADNPVDLDIAESGLSLEASVGTLVHRCLELIARQGLDGWSTERVEGARPAYRRWLENQGHAADAATSGAADVVAALSCTLGSTTGRWLLAAHPEAAAEQAWTSTDSVATSHHVIDRSFVADGCRWIVDYKTARLPDGELRPRAESYRPQLERYAGLFAGDSLPLRAAIFFPLQGELVELPLACPGEQYDLGLG</sequence>
<keyword evidence="9" id="KW-0234">DNA repair</keyword>
<evidence type="ECO:0000313" key="18">
    <source>
        <dbReference type="EMBL" id="MCG2576296.1"/>
    </source>
</evidence>
<evidence type="ECO:0000256" key="6">
    <source>
        <dbReference type="ARBA" id="ARBA00022839"/>
    </source>
</evidence>
<dbReference type="Pfam" id="PF13361">
    <property type="entry name" value="UvrD_C"/>
    <property type="match status" value="1"/>
</dbReference>
<dbReference type="InterPro" id="IPR014017">
    <property type="entry name" value="DNA_helicase_UvrD-like_C"/>
</dbReference>
<dbReference type="PROSITE" id="PS51198">
    <property type="entry name" value="UVRD_HELICASE_ATP_BIND"/>
    <property type="match status" value="1"/>
</dbReference>
<evidence type="ECO:0000256" key="14">
    <source>
        <dbReference type="ARBA" id="ARBA00048988"/>
    </source>
</evidence>
<keyword evidence="4 15" id="KW-0378">Hydrolase</keyword>
<reference evidence="18" key="1">
    <citation type="submission" date="2022-01" db="EMBL/GenBank/DDBJ databases">
        <authorList>
            <person name="Jo J.-H."/>
            <person name="Im W.-T."/>
        </authorList>
    </citation>
    <scope>NUCLEOTIDE SEQUENCE</scope>
    <source>
        <strain evidence="18">XY25</strain>
    </source>
</reference>
<gene>
    <name evidence="18" type="ORF">LZ012_04735</name>
</gene>
<evidence type="ECO:0000313" key="19">
    <source>
        <dbReference type="Proteomes" id="UP001165384"/>
    </source>
</evidence>
<dbReference type="InterPro" id="IPR027417">
    <property type="entry name" value="P-loop_NTPase"/>
</dbReference>
<dbReference type="EMBL" id="JAKLTN010000001">
    <property type="protein sequence ID" value="MCG2576296.1"/>
    <property type="molecule type" value="Genomic_DNA"/>
</dbReference>
<dbReference type="Gene3D" id="3.40.50.300">
    <property type="entry name" value="P-loop containing nucleotide triphosphate hydrolases"/>
    <property type="match status" value="3"/>
</dbReference>
<evidence type="ECO:0000256" key="12">
    <source>
        <dbReference type="ARBA" id="ARBA00034808"/>
    </source>
</evidence>
<protein>
    <recommendedName>
        <fullName evidence="12">DNA 3'-5' helicase</fullName>
        <ecNumber evidence="12">5.6.2.4</ecNumber>
    </recommendedName>
    <alternativeName>
        <fullName evidence="13">DNA 3'-5' helicase II</fullName>
    </alternativeName>
</protein>
<evidence type="ECO:0000256" key="9">
    <source>
        <dbReference type="ARBA" id="ARBA00023204"/>
    </source>
</evidence>
<name>A0ABS9JZF8_9RHOO</name>
<evidence type="ECO:0000256" key="1">
    <source>
        <dbReference type="ARBA" id="ARBA00022722"/>
    </source>
</evidence>
<evidence type="ECO:0000256" key="10">
    <source>
        <dbReference type="ARBA" id="ARBA00023235"/>
    </source>
</evidence>
<dbReference type="Proteomes" id="UP001165384">
    <property type="component" value="Unassembled WGS sequence"/>
</dbReference>
<dbReference type="InterPro" id="IPR011335">
    <property type="entry name" value="Restrct_endonuc-II-like"/>
</dbReference>
<keyword evidence="6" id="KW-0269">Exonuclease</keyword>
<accession>A0ABS9JZF8</accession>
<dbReference type="InterPro" id="IPR000212">
    <property type="entry name" value="DNA_helicase_UvrD/REP"/>
</dbReference>
<dbReference type="RefSeq" id="WP_275708066.1">
    <property type="nucleotide sequence ID" value="NZ_JAKLTN010000001.1"/>
</dbReference>
<evidence type="ECO:0000259" key="17">
    <source>
        <dbReference type="PROSITE" id="PS51217"/>
    </source>
</evidence>
<dbReference type="SUPFAM" id="SSF52540">
    <property type="entry name" value="P-loop containing nucleoside triphosphate hydrolases"/>
    <property type="match status" value="1"/>
</dbReference>
<comment type="catalytic activity">
    <reaction evidence="11">
        <text>Couples ATP hydrolysis with the unwinding of duplex DNA by translocating in the 3'-5' direction.</text>
        <dbReference type="EC" id="5.6.2.4"/>
    </reaction>
</comment>
<feature type="domain" description="UvrD-like helicase ATP-binding" evidence="16">
    <location>
        <begin position="7"/>
        <end position="488"/>
    </location>
</feature>
<dbReference type="PANTHER" id="PTHR11070:SF2">
    <property type="entry name" value="ATP-DEPENDENT DNA HELICASE SRS2"/>
    <property type="match status" value="1"/>
</dbReference>
<feature type="binding site" evidence="15">
    <location>
        <begin position="28"/>
        <end position="35"/>
    </location>
    <ligand>
        <name>ATP</name>
        <dbReference type="ChEBI" id="CHEBI:30616"/>
    </ligand>
</feature>
<dbReference type="Pfam" id="PF00580">
    <property type="entry name" value="UvrD-helicase"/>
    <property type="match status" value="1"/>
</dbReference>
<dbReference type="SUPFAM" id="SSF52980">
    <property type="entry name" value="Restriction endonuclease-like"/>
    <property type="match status" value="1"/>
</dbReference>
<comment type="caution">
    <text evidence="18">The sequence shown here is derived from an EMBL/GenBank/DDBJ whole genome shotgun (WGS) entry which is preliminary data.</text>
</comment>
<dbReference type="InterPro" id="IPR014016">
    <property type="entry name" value="UvrD-like_ATP-bd"/>
</dbReference>
<keyword evidence="7 15" id="KW-0067">ATP-binding</keyword>
<keyword evidence="19" id="KW-1185">Reference proteome</keyword>
<keyword evidence="5 15" id="KW-0347">Helicase</keyword>
<evidence type="ECO:0000256" key="4">
    <source>
        <dbReference type="ARBA" id="ARBA00022801"/>
    </source>
</evidence>
<dbReference type="Gene3D" id="1.10.486.10">
    <property type="entry name" value="PCRA, domain 4"/>
    <property type="match status" value="1"/>
</dbReference>
<dbReference type="Gene3D" id="3.90.320.10">
    <property type="match status" value="1"/>
</dbReference>
<keyword evidence="2 15" id="KW-0547">Nucleotide-binding</keyword>
<evidence type="ECO:0000256" key="8">
    <source>
        <dbReference type="ARBA" id="ARBA00023125"/>
    </source>
</evidence>
<keyword evidence="1" id="KW-0540">Nuclease</keyword>
<feature type="domain" description="UvrD-like helicase C-terminal" evidence="17">
    <location>
        <begin position="489"/>
        <end position="770"/>
    </location>
</feature>
<evidence type="ECO:0000256" key="11">
    <source>
        <dbReference type="ARBA" id="ARBA00034617"/>
    </source>
</evidence>
<comment type="catalytic activity">
    <reaction evidence="14">
        <text>ATP + H2O = ADP + phosphate + H(+)</text>
        <dbReference type="Rhea" id="RHEA:13065"/>
        <dbReference type="ChEBI" id="CHEBI:15377"/>
        <dbReference type="ChEBI" id="CHEBI:15378"/>
        <dbReference type="ChEBI" id="CHEBI:30616"/>
        <dbReference type="ChEBI" id="CHEBI:43474"/>
        <dbReference type="ChEBI" id="CHEBI:456216"/>
        <dbReference type="EC" id="5.6.2.4"/>
    </reaction>
</comment>
<dbReference type="EC" id="5.6.2.4" evidence="12"/>
<dbReference type="PROSITE" id="PS51217">
    <property type="entry name" value="UVRD_HELICASE_CTER"/>
    <property type="match status" value="1"/>
</dbReference>
<evidence type="ECO:0000256" key="5">
    <source>
        <dbReference type="ARBA" id="ARBA00022806"/>
    </source>
</evidence>
<evidence type="ECO:0000256" key="15">
    <source>
        <dbReference type="PROSITE-ProRule" id="PRU00560"/>
    </source>
</evidence>
<organism evidence="18 19">
    <name type="scientific">Dechloromonas hankyongensis</name>
    <dbReference type="NCBI Taxonomy" id="2908002"/>
    <lineage>
        <taxon>Bacteria</taxon>
        <taxon>Pseudomonadati</taxon>
        <taxon>Pseudomonadota</taxon>
        <taxon>Betaproteobacteria</taxon>
        <taxon>Rhodocyclales</taxon>
        <taxon>Azonexaceae</taxon>
        <taxon>Dechloromonas</taxon>
    </lineage>
</organism>
<evidence type="ECO:0000256" key="2">
    <source>
        <dbReference type="ARBA" id="ARBA00022741"/>
    </source>
</evidence>
<keyword evidence="8" id="KW-0238">DNA-binding</keyword>
<dbReference type="InterPro" id="IPR011604">
    <property type="entry name" value="PDDEXK-like_dom_sf"/>
</dbReference>
<keyword evidence="10" id="KW-0413">Isomerase</keyword>
<evidence type="ECO:0000256" key="7">
    <source>
        <dbReference type="ARBA" id="ARBA00022840"/>
    </source>
</evidence>
<keyword evidence="3" id="KW-0227">DNA damage</keyword>
<evidence type="ECO:0000256" key="13">
    <source>
        <dbReference type="ARBA" id="ARBA00034923"/>
    </source>
</evidence>
<evidence type="ECO:0000256" key="3">
    <source>
        <dbReference type="ARBA" id="ARBA00022763"/>
    </source>
</evidence>
<dbReference type="PANTHER" id="PTHR11070">
    <property type="entry name" value="UVRD / RECB / PCRA DNA HELICASE FAMILY MEMBER"/>
    <property type="match status" value="1"/>
</dbReference>
<proteinExistence type="predicted"/>
<evidence type="ECO:0000259" key="16">
    <source>
        <dbReference type="PROSITE" id="PS51198"/>
    </source>
</evidence>